<dbReference type="AlphaFoldDB" id="A0A645EYA6"/>
<organism evidence="1">
    <name type="scientific">bioreactor metagenome</name>
    <dbReference type="NCBI Taxonomy" id="1076179"/>
    <lineage>
        <taxon>unclassified sequences</taxon>
        <taxon>metagenomes</taxon>
        <taxon>ecological metagenomes</taxon>
    </lineage>
</organism>
<comment type="caution">
    <text evidence="1">The sequence shown here is derived from an EMBL/GenBank/DDBJ whole genome shotgun (WGS) entry which is preliminary data.</text>
</comment>
<dbReference type="EMBL" id="VSSQ01052979">
    <property type="protein sequence ID" value="MPN07025.1"/>
    <property type="molecule type" value="Genomic_DNA"/>
</dbReference>
<accession>A0A645EYA6</accession>
<reference evidence="1" key="1">
    <citation type="submission" date="2019-08" db="EMBL/GenBank/DDBJ databases">
        <authorList>
            <person name="Kucharzyk K."/>
            <person name="Murdoch R.W."/>
            <person name="Higgins S."/>
            <person name="Loffler F."/>
        </authorList>
    </citation>
    <scope>NUCLEOTIDE SEQUENCE</scope>
</reference>
<sequence>MICIILGIGHNPIGISAGKLVHHVNAHIGQFTDDTGWHEQVTMIGGDGRFFVAPAIKCHTSCLKLRQVQQHCIRFTYQPSGHTHKLGHNAAFAQTEPDRHTHNLDPVYHFFSGQAFIKLGGHQGDLVAAYGKSLGEALSINCQPADMRTVVG</sequence>
<protein>
    <submittedName>
        <fullName evidence="1">Uncharacterized protein</fullName>
    </submittedName>
</protein>
<proteinExistence type="predicted"/>
<evidence type="ECO:0000313" key="1">
    <source>
        <dbReference type="EMBL" id="MPN07025.1"/>
    </source>
</evidence>
<name>A0A645EYA6_9ZZZZ</name>
<gene>
    <name evidence="1" type="ORF">SDC9_154284</name>
</gene>